<feature type="region of interest" description="Disordered" evidence="1">
    <location>
        <begin position="1211"/>
        <end position="1282"/>
    </location>
</feature>
<feature type="compositionally biased region" description="Basic and acidic residues" evidence="1">
    <location>
        <begin position="387"/>
        <end position="398"/>
    </location>
</feature>
<name>A0ABM0JUK8_APLCA</name>
<evidence type="ECO:0000313" key="3">
    <source>
        <dbReference type="Proteomes" id="UP000694888"/>
    </source>
</evidence>
<feature type="compositionally biased region" description="Basic and acidic residues" evidence="1">
    <location>
        <begin position="1250"/>
        <end position="1269"/>
    </location>
</feature>
<feature type="region of interest" description="Disordered" evidence="1">
    <location>
        <begin position="1569"/>
        <end position="1596"/>
    </location>
</feature>
<feature type="compositionally biased region" description="Polar residues" evidence="1">
    <location>
        <begin position="875"/>
        <end position="897"/>
    </location>
</feature>
<organism evidence="3 4">
    <name type="scientific">Aplysia californica</name>
    <name type="common">California sea hare</name>
    <dbReference type="NCBI Taxonomy" id="6500"/>
    <lineage>
        <taxon>Eukaryota</taxon>
        <taxon>Metazoa</taxon>
        <taxon>Spiralia</taxon>
        <taxon>Lophotrochozoa</taxon>
        <taxon>Mollusca</taxon>
        <taxon>Gastropoda</taxon>
        <taxon>Heterobranchia</taxon>
        <taxon>Euthyneura</taxon>
        <taxon>Tectipleura</taxon>
        <taxon>Aplysiida</taxon>
        <taxon>Aplysioidea</taxon>
        <taxon>Aplysiidae</taxon>
        <taxon>Aplysia</taxon>
    </lineage>
</organism>
<feature type="compositionally biased region" description="Basic and acidic residues" evidence="1">
    <location>
        <begin position="899"/>
        <end position="908"/>
    </location>
</feature>
<feature type="domain" description="AAA+ ATPase" evidence="2">
    <location>
        <begin position="823"/>
        <end position="1079"/>
    </location>
</feature>
<feature type="region of interest" description="Disordered" evidence="1">
    <location>
        <begin position="1"/>
        <end position="185"/>
    </location>
</feature>
<dbReference type="Pfam" id="PF00004">
    <property type="entry name" value="AAA"/>
    <property type="match status" value="1"/>
</dbReference>
<feature type="compositionally biased region" description="Basic and acidic residues" evidence="1">
    <location>
        <begin position="793"/>
        <end position="804"/>
    </location>
</feature>
<dbReference type="Proteomes" id="UP000694888">
    <property type="component" value="Unplaced"/>
</dbReference>
<dbReference type="RefSeq" id="XP_005101852.1">
    <property type="nucleotide sequence ID" value="XM_005101795.3"/>
</dbReference>
<dbReference type="GeneID" id="101848052"/>
<feature type="compositionally biased region" description="Basic and acidic residues" evidence="1">
    <location>
        <begin position="1399"/>
        <end position="1415"/>
    </location>
</feature>
<sequence>MTTVAMKQSTLAGLFSPKCGLQPQTKPPSDSETAHNEHTQEKTQDTEKQCSSESENTKLKKDQPKSKKVKSKLSLSSEAPNSQKKKQQKRKEVAEFEETGANTNISRKSKPIIENSKAVTESSTLKVKEEESDVKASDEKETLSYEDFLGMFKPANLGEPVNTENEEVPENIKDEPESSVPEPVKGMVQCRTITSFFKKSSVKTIDSKSEVKSSAQTVTVDVHRDALSKIQQKQDTSLATSINKKCEKTLKKNESKGSQHDDNEIILLSSEIIVTDDKDDIGHDMSAQKVGNKRKCDNTARTEGSEIKKVKFDESGKKGTSKEETQGMVVDVEAPVTVNDTTQENASVPSASSTKNPSLTRTQSKLSFGKSGLSVVKPVLNVEEDESKVNEKLSDRIEVSVQSPPKTVEETMDVGVGTSDAALTSTETEKGKKKGPSGTRNLRSRDTNVHETQNTEDSPTQPTTSLRRSSRTTRPIQSFKEVEVMEVDVDDDEDEKKINEKRCKELKRPPKSEMKTKSPLPREPEKKVPGKLAPIFTKVKAAEEEAPIPVEDPEKARLKREFLMSGVPEELKRLIASNTLSNVSGDYPPFPKHNHTQQLDGQTVHKSLVQLKVKIRGSDGQVSPGDYVESKNWSRMAFSRELDYQDAALVPFKNFSAHPILPKEFVNVVLADFQNSDGKFPFKETYQYLQSQLTLGGMSGAELSKKCPAETLEDSVIVVDDEGPQAETSEELARSQLYKNCLWSDLHFPNNSKHLIGNAKAIQHMKEWLVEWKLLMEKEASREKKGKKKGRSLTKEKSESKESDWSDDSDFIDSDEEEEDLSLCNTIVITGPHGVGKTSSVYALAQEMGFKVFEVNASSLRSGKQLLSQLEEATQSHRVSRSKMATLQTPTSISQLGKQEVENSEAKSSKKGKKTPQSSSKPAGVNSAFANFFRPVQKDKAQDTPKTTRGRDAKGKSDRVSSRQAEGTAVETESAKKNTKNSRQKAKRLKRNEDEDVEVVEMPEAESATASSGSLNLTSSSLILFDEVDIIFEDDRGFLATVQHFMTSTKIPIVLTARDVSFHHQLSARHEHLVFKRPPQRTIASLLCTVCLSHGVRVSHRSMLNLASLTKGDIRRALLQLHFWCESGGGTSQIILDLIGSPQKESHKPSSGKISPKSLGGNVVSKEEQAPVKDDDENVSDVKPVFQRDSSDDDFTCLKFERKRRGRMVLDDNASTSSNVSVASSQESSTAKCKRRKQQKQRKSKRDRRGGKTADEKTGRRAKHAKDDSACGGGGDDGMNTSLEQTVFPPVHLGCEEGVLAMRNSVASSTAIINLIKAPLVDLEPAVHVCGTLKSLLESSAVYRLALHSLPLPRADSLLIQLTLPHTSAQTASDSPAKNAWKRIVVGNWLDSDSSSDGCGKDVSKPAEEASAKDAADEEPSSQVEKTSDDKSSKSEGNVDGAAKSEGNVDDAAKSEGNIDSAERQEHLLSGDGESKVLVKEGRLVWTTLRDLAQYYDCVSTTDVLEASCPGVCGGQEDLAPGMDDTEVRPSGSSHCSQDRWCPEFVDSMHLLSARRLCSQVERRLAEYHGNGSVGDSATDATGDDGQSEERSLSALSGQLDLPIGEKLPDVWDAVGAAELSKNKNALVRNVCDNLGSWHRDCDLAIHMDYLPALREMSRVERERQDTNTKRRFYHYFDSISFGLKPQTVVELASTYTVVDNSFCQ</sequence>
<evidence type="ECO:0000256" key="1">
    <source>
        <dbReference type="SAM" id="MobiDB-lite"/>
    </source>
</evidence>
<dbReference type="InterPro" id="IPR003593">
    <property type="entry name" value="AAA+_ATPase"/>
</dbReference>
<dbReference type="SUPFAM" id="SSF52540">
    <property type="entry name" value="P-loop containing nucleoside triphosphate hydrolases"/>
    <property type="match status" value="1"/>
</dbReference>
<feature type="compositionally biased region" description="Low complexity" evidence="1">
    <location>
        <begin position="458"/>
        <end position="475"/>
    </location>
</feature>
<feature type="compositionally biased region" description="Basic and acidic residues" evidence="1">
    <location>
        <begin position="495"/>
        <end position="528"/>
    </location>
</feature>
<feature type="region of interest" description="Disordered" evidence="1">
    <location>
        <begin position="875"/>
        <end position="997"/>
    </location>
</feature>
<dbReference type="InterPro" id="IPR027417">
    <property type="entry name" value="P-loop_NTPase"/>
</dbReference>
<dbReference type="SMART" id="SM00382">
    <property type="entry name" value="AAA"/>
    <property type="match status" value="1"/>
</dbReference>
<evidence type="ECO:0000259" key="2">
    <source>
        <dbReference type="SMART" id="SM00382"/>
    </source>
</evidence>
<feature type="compositionally biased region" description="Low complexity" evidence="1">
    <location>
        <begin position="1213"/>
        <end position="1230"/>
    </location>
</feature>
<feature type="compositionally biased region" description="Basic and acidic residues" evidence="1">
    <location>
        <begin position="126"/>
        <end position="143"/>
    </location>
</feature>
<proteinExistence type="predicted"/>
<evidence type="ECO:0000313" key="4">
    <source>
        <dbReference type="RefSeq" id="XP_005101852.1"/>
    </source>
</evidence>
<keyword evidence="3" id="KW-1185">Reference proteome</keyword>
<gene>
    <name evidence="4" type="primary">LOC101848052</name>
</gene>
<feature type="compositionally biased region" description="Basic residues" evidence="1">
    <location>
        <begin position="1232"/>
        <end position="1249"/>
    </location>
</feature>
<accession>A0ABM0JUK8</accession>
<feature type="compositionally biased region" description="Basic and acidic residues" evidence="1">
    <location>
        <begin position="32"/>
        <end position="65"/>
    </location>
</feature>
<feature type="compositionally biased region" description="Polar residues" evidence="1">
    <location>
        <begin position="1"/>
        <end position="11"/>
    </location>
</feature>
<feature type="region of interest" description="Disordered" evidence="1">
    <location>
        <begin position="1393"/>
        <end position="1468"/>
    </location>
</feature>
<reference evidence="4" key="1">
    <citation type="submission" date="2025-08" db="UniProtKB">
        <authorList>
            <consortium name="RefSeq"/>
        </authorList>
    </citation>
    <scope>IDENTIFICATION</scope>
</reference>
<dbReference type="PANTHER" id="PTHR23389:SF21">
    <property type="entry name" value="ATPASE FAMILY AAA DOMAIN-CONTAINING PROTEIN 5"/>
    <property type="match status" value="1"/>
</dbReference>
<feature type="compositionally biased region" description="Basic and acidic residues" evidence="1">
    <location>
        <begin position="949"/>
        <end position="961"/>
    </location>
</feature>
<dbReference type="PANTHER" id="PTHR23389">
    <property type="entry name" value="CHROMOSOME TRANSMISSION FIDELITY FACTOR 18"/>
    <property type="match status" value="1"/>
</dbReference>
<feature type="compositionally biased region" description="Polar residues" evidence="1">
    <location>
        <begin position="22"/>
        <end position="31"/>
    </location>
</feature>
<protein>
    <submittedName>
        <fullName evidence="4">Uncharacterized protein LOC101848052</fullName>
    </submittedName>
</protein>
<feature type="region of interest" description="Disordered" evidence="1">
    <location>
        <begin position="781"/>
        <end position="812"/>
    </location>
</feature>
<feature type="compositionally biased region" description="Basic residues" evidence="1">
    <location>
        <begin position="977"/>
        <end position="990"/>
    </location>
</feature>
<feature type="compositionally biased region" description="Polar residues" evidence="1">
    <location>
        <begin position="338"/>
        <end position="366"/>
    </location>
</feature>
<feature type="compositionally biased region" description="Basic and acidic residues" evidence="1">
    <location>
        <begin position="294"/>
        <end position="325"/>
    </location>
</feature>
<feature type="compositionally biased region" description="Acidic residues" evidence="1">
    <location>
        <begin position="484"/>
        <end position="494"/>
    </location>
</feature>
<dbReference type="InterPro" id="IPR003959">
    <property type="entry name" value="ATPase_AAA_core"/>
</dbReference>
<feature type="region of interest" description="Disordered" evidence="1">
    <location>
        <begin position="1142"/>
        <end position="1186"/>
    </location>
</feature>
<feature type="region of interest" description="Disordered" evidence="1">
    <location>
        <begin position="284"/>
        <end position="532"/>
    </location>
</feature>
<dbReference type="Gene3D" id="3.40.50.300">
    <property type="entry name" value="P-loop containing nucleotide triphosphate hydrolases"/>
    <property type="match status" value="1"/>
</dbReference>